<dbReference type="Proteomes" id="UP000198571">
    <property type="component" value="Unassembled WGS sequence"/>
</dbReference>
<dbReference type="AlphaFoldDB" id="A0A1H9UP75"/>
<organism evidence="1 2">
    <name type="scientific">Salipaludibacillus aurantiacus</name>
    <dbReference type="NCBI Taxonomy" id="1601833"/>
    <lineage>
        <taxon>Bacteria</taxon>
        <taxon>Bacillati</taxon>
        <taxon>Bacillota</taxon>
        <taxon>Bacilli</taxon>
        <taxon>Bacillales</taxon>
        <taxon>Bacillaceae</taxon>
    </lineage>
</organism>
<dbReference type="STRING" id="1601833.SAMN05518684_10881"/>
<gene>
    <name evidence="1" type="ORF">SAMN05518684_10881</name>
</gene>
<dbReference type="InterPro" id="IPR041289">
    <property type="entry name" value="Bact_RF_family3"/>
</dbReference>
<keyword evidence="2" id="KW-1185">Reference proteome</keyword>
<evidence type="ECO:0000313" key="1">
    <source>
        <dbReference type="EMBL" id="SES11265.1"/>
    </source>
</evidence>
<dbReference type="OrthoDB" id="4393931at2"/>
<evidence type="ECO:0000313" key="2">
    <source>
        <dbReference type="Proteomes" id="UP000198571"/>
    </source>
</evidence>
<sequence length="379" mass="42870">MRYEIVNEFPHHIIYESEAPFISLYQPTHRHSPENKQDPIVFKRLLRQLQGALKEAYSETDRDTLLKPLQEIEKDKEFWRTTSEGLAILASATQCVVYKIPRPVKELAVAAERLHINPLIRVYQSADQYQVLGLNKNTFRLYEGNRYGFEKVVLPSDVPLTKEEVLGDHRTEAYLSKSGNTGSSAKFFGQGAKKDEIDKDTEKFFRYVDKYVYENYSKPSGKPLILTALKEHHGIFKKLSSNPYLMEEGIGSAFDSLAEKQLREKVWAIIEPIYLEKTKKLTETYASAKANGSGSPHLEEVAQAAVENRIAAILIEDGRTIPGRVDQATGEITVTDTNEDQYGDILGDLTEMAFKKKANVVVLPKERMPSKTGVAAVLR</sequence>
<dbReference type="EMBL" id="FOGT01000008">
    <property type="protein sequence ID" value="SES11265.1"/>
    <property type="molecule type" value="Genomic_DNA"/>
</dbReference>
<reference evidence="2" key="1">
    <citation type="submission" date="2016-10" db="EMBL/GenBank/DDBJ databases">
        <authorList>
            <person name="Varghese N."/>
            <person name="Submissions S."/>
        </authorList>
    </citation>
    <scope>NUCLEOTIDE SEQUENCE [LARGE SCALE GENOMIC DNA]</scope>
    <source>
        <strain evidence="2">S9</strain>
    </source>
</reference>
<dbReference type="RefSeq" id="WP_093051903.1">
    <property type="nucleotide sequence ID" value="NZ_FOGT01000008.1"/>
</dbReference>
<protein>
    <submittedName>
        <fullName evidence="1">Uncharacterized protein</fullName>
    </submittedName>
</protein>
<name>A0A1H9UP75_9BACI</name>
<proteinExistence type="predicted"/>
<dbReference type="Pfam" id="PF18845">
    <property type="entry name" value="baeRF_family3"/>
    <property type="match status" value="1"/>
</dbReference>
<accession>A0A1H9UP75</accession>